<dbReference type="PANTHER" id="PTHR40047:SF1">
    <property type="entry name" value="UPF0703 PROTEIN YCGQ"/>
    <property type="match status" value="1"/>
</dbReference>
<evidence type="ECO:0000313" key="4">
    <source>
        <dbReference type="EMBL" id="OPA73913.1"/>
    </source>
</evidence>
<feature type="transmembrane region" description="Helical" evidence="1">
    <location>
        <begin position="103"/>
        <end position="124"/>
    </location>
</feature>
<dbReference type="InterPro" id="IPR048493">
    <property type="entry name" value="DUF1980_N"/>
</dbReference>
<dbReference type="InterPro" id="IPR048447">
    <property type="entry name" value="DUF1980_C"/>
</dbReference>
<evidence type="ECO:0000256" key="1">
    <source>
        <dbReference type="SAM" id="Phobius"/>
    </source>
</evidence>
<evidence type="ECO:0000313" key="5">
    <source>
        <dbReference type="Proteomes" id="UP000190188"/>
    </source>
</evidence>
<gene>
    <name evidence="4" type="ORF">BVG16_26080</name>
</gene>
<dbReference type="Pfam" id="PF09323">
    <property type="entry name" value="DUF1980"/>
    <property type="match status" value="1"/>
</dbReference>
<dbReference type="Pfam" id="PF21537">
    <property type="entry name" value="DUF1980_C"/>
    <property type="match status" value="1"/>
</dbReference>
<keyword evidence="1" id="KW-0812">Transmembrane</keyword>
<dbReference type="PANTHER" id="PTHR40047">
    <property type="entry name" value="UPF0703 PROTEIN YCGQ"/>
    <property type="match status" value="1"/>
</dbReference>
<dbReference type="InterPro" id="IPR015402">
    <property type="entry name" value="DUF1980"/>
</dbReference>
<keyword evidence="1" id="KW-1133">Transmembrane helix</keyword>
<keyword evidence="5" id="KW-1185">Reference proteome</keyword>
<dbReference type="STRING" id="1324314.BVG16_26080"/>
<keyword evidence="1" id="KW-0472">Membrane</keyword>
<organism evidence="4 5">
    <name type="scientific">Paenibacillus selenitireducens</name>
    <dbReference type="NCBI Taxonomy" id="1324314"/>
    <lineage>
        <taxon>Bacteria</taxon>
        <taxon>Bacillati</taxon>
        <taxon>Bacillota</taxon>
        <taxon>Bacilli</taxon>
        <taxon>Bacillales</taxon>
        <taxon>Paenibacillaceae</taxon>
        <taxon>Paenibacillus</taxon>
    </lineage>
</organism>
<feature type="transmembrane region" description="Helical" evidence="1">
    <location>
        <begin position="12"/>
        <end position="38"/>
    </location>
</feature>
<feature type="transmembrane region" description="Helical" evidence="1">
    <location>
        <begin position="44"/>
        <end position="63"/>
    </location>
</feature>
<feature type="domain" description="DUF1980" evidence="2">
    <location>
        <begin position="14"/>
        <end position="135"/>
    </location>
</feature>
<dbReference type="Proteomes" id="UP000190188">
    <property type="component" value="Unassembled WGS sequence"/>
</dbReference>
<name>A0A1T2X2V2_9BACL</name>
<comment type="caution">
    <text evidence="4">The sequence shown here is derived from an EMBL/GenBank/DDBJ whole genome shotgun (WGS) entry which is preliminary data.</text>
</comment>
<evidence type="ECO:0000259" key="2">
    <source>
        <dbReference type="Pfam" id="PF09323"/>
    </source>
</evidence>
<dbReference type="NCBIfam" id="TIGR03943">
    <property type="entry name" value="TIGR03943 family putative permease subunit"/>
    <property type="match status" value="1"/>
</dbReference>
<proteinExistence type="predicted"/>
<sequence length="310" mass="34485">MRKINADSIHHFTRAFILLGFAVMIGYLVISGQIQLYVVPQLEIYLKITGVILLLIAIFQLYISIISLNKKVILCDCGDDHSHSHDHSDGHNHDLPRGWWKNIAFYGLFILPLLLGLALPNIALAGSLVQTKGIHLGGASLSTGMKQGAFVELDGNEDPELKAKFKTDVYNKDYAKLGMKLYQEDTIVMKDEWFIEKLQALNTFVGNFVGKPITIKGFIYREAGMTGTEFIIGRMAMTHCIADISPYGIIAESMDASAYADDSWVSISGIIEATDHQGQKVMKINVEKIEPADAPEVPYVYPDWDFASKL</sequence>
<accession>A0A1T2X2V2</accession>
<protein>
    <submittedName>
        <fullName evidence="4">TIGR03943 family protein</fullName>
    </submittedName>
</protein>
<dbReference type="AlphaFoldDB" id="A0A1T2X2V2"/>
<evidence type="ECO:0000259" key="3">
    <source>
        <dbReference type="Pfam" id="PF21537"/>
    </source>
</evidence>
<feature type="domain" description="DUF1980" evidence="3">
    <location>
        <begin position="165"/>
        <end position="302"/>
    </location>
</feature>
<dbReference type="OrthoDB" id="9770408at2"/>
<dbReference type="InterPro" id="IPR052955">
    <property type="entry name" value="UPF0703_membrane_permease"/>
</dbReference>
<dbReference type="EMBL" id="MSZX01000013">
    <property type="protein sequence ID" value="OPA73913.1"/>
    <property type="molecule type" value="Genomic_DNA"/>
</dbReference>
<dbReference type="RefSeq" id="WP_078502142.1">
    <property type="nucleotide sequence ID" value="NZ_MSZX01000013.1"/>
</dbReference>
<reference evidence="4 5" key="1">
    <citation type="submission" date="2017-01" db="EMBL/GenBank/DDBJ databases">
        <title>Genome analysis of Paenibacillus selenitrireducens ES3-24.</title>
        <authorList>
            <person name="Xu D."/>
            <person name="Yao R."/>
            <person name="Zheng S."/>
        </authorList>
    </citation>
    <scope>NUCLEOTIDE SEQUENCE [LARGE SCALE GENOMIC DNA]</scope>
    <source>
        <strain evidence="4 5">ES3-24</strain>
    </source>
</reference>